<evidence type="ECO:0000313" key="6">
    <source>
        <dbReference type="Proteomes" id="UP000321181"/>
    </source>
</evidence>
<evidence type="ECO:0000256" key="1">
    <source>
        <dbReference type="ARBA" id="ARBA00023015"/>
    </source>
</evidence>
<dbReference type="PANTHER" id="PTHR35807:SF1">
    <property type="entry name" value="TRANSCRIPTIONAL REGULATOR REDD"/>
    <property type="match status" value="1"/>
</dbReference>
<dbReference type="SUPFAM" id="SSF48452">
    <property type="entry name" value="TPR-like"/>
    <property type="match status" value="1"/>
</dbReference>
<dbReference type="OrthoDB" id="5509004at2"/>
<gene>
    <name evidence="5" type="ORF">CAE01nite_00330</name>
</gene>
<evidence type="ECO:0000313" key="5">
    <source>
        <dbReference type="EMBL" id="GEO32308.1"/>
    </source>
</evidence>
<dbReference type="GO" id="GO:0003677">
    <property type="term" value="F:DNA binding"/>
    <property type="evidence" value="ECO:0007669"/>
    <property type="project" value="InterPro"/>
</dbReference>
<dbReference type="InterPro" id="IPR036388">
    <property type="entry name" value="WH-like_DNA-bd_sf"/>
</dbReference>
<evidence type="ECO:0000256" key="2">
    <source>
        <dbReference type="ARBA" id="ARBA00023163"/>
    </source>
</evidence>
<dbReference type="Pfam" id="PF03704">
    <property type="entry name" value="BTAD"/>
    <property type="match status" value="1"/>
</dbReference>
<dbReference type="InterPro" id="IPR051677">
    <property type="entry name" value="AfsR-DnrI-RedD_regulator"/>
</dbReference>
<dbReference type="Proteomes" id="UP000321181">
    <property type="component" value="Unassembled WGS sequence"/>
</dbReference>
<dbReference type="InterPro" id="IPR011990">
    <property type="entry name" value="TPR-like_helical_dom_sf"/>
</dbReference>
<reference evidence="5 6" key="1">
    <citation type="submission" date="2019-07" db="EMBL/GenBank/DDBJ databases">
        <title>Whole genome shotgun sequence of Cellulomonas aerilata NBRC 106308.</title>
        <authorList>
            <person name="Hosoyama A."/>
            <person name="Uohara A."/>
            <person name="Ohji S."/>
            <person name="Ichikawa N."/>
        </authorList>
    </citation>
    <scope>NUCLEOTIDE SEQUENCE [LARGE SCALE GENOMIC DNA]</scope>
    <source>
        <strain evidence="5 6">NBRC 106308</strain>
    </source>
</reference>
<feature type="domain" description="Bacterial transcriptional activator" evidence="4">
    <location>
        <begin position="109"/>
        <end position="254"/>
    </location>
</feature>
<dbReference type="Gene3D" id="1.25.40.10">
    <property type="entry name" value="Tetratricopeptide repeat domain"/>
    <property type="match status" value="1"/>
</dbReference>
<dbReference type="GO" id="GO:0006355">
    <property type="term" value="P:regulation of DNA-templated transcription"/>
    <property type="evidence" value="ECO:0007669"/>
    <property type="project" value="InterPro"/>
</dbReference>
<accession>A0A512D750</accession>
<dbReference type="AlphaFoldDB" id="A0A512D750"/>
<dbReference type="RefSeq" id="WP_146898373.1">
    <property type="nucleotide sequence ID" value="NZ_BAAARM010000001.1"/>
</dbReference>
<dbReference type="InterPro" id="IPR016032">
    <property type="entry name" value="Sig_transdc_resp-reg_C-effctor"/>
</dbReference>
<evidence type="ECO:0000256" key="3">
    <source>
        <dbReference type="SAM" id="MobiDB-lite"/>
    </source>
</evidence>
<dbReference type="EMBL" id="BJYY01000001">
    <property type="protein sequence ID" value="GEO32308.1"/>
    <property type="molecule type" value="Genomic_DNA"/>
</dbReference>
<name>A0A512D750_9CELL</name>
<proteinExistence type="predicted"/>
<keyword evidence="2" id="KW-0804">Transcription</keyword>
<keyword evidence="6" id="KW-1185">Reference proteome</keyword>
<protein>
    <recommendedName>
        <fullName evidence="4">Bacterial transcriptional activator domain-containing protein</fullName>
    </recommendedName>
</protein>
<organism evidence="5 6">
    <name type="scientific">Cellulomonas aerilata</name>
    <dbReference type="NCBI Taxonomy" id="515326"/>
    <lineage>
        <taxon>Bacteria</taxon>
        <taxon>Bacillati</taxon>
        <taxon>Actinomycetota</taxon>
        <taxon>Actinomycetes</taxon>
        <taxon>Micrococcales</taxon>
        <taxon>Cellulomonadaceae</taxon>
        <taxon>Cellulomonas</taxon>
    </lineage>
</organism>
<dbReference type="PANTHER" id="PTHR35807">
    <property type="entry name" value="TRANSCRIPTIONAL REGULATOR REDD-RELATED"/>
    <property type="match status" value="1"/>
</dbReference>
<keyword evidence="1" id="KW-0805">Transcription regulation</keyword>
<dbReference type="Gene3D" id="1.10.10.10">
    <property type="entry name" value="Winged helix-like DNA-binding domain superfamily/Winged helix DNA-binding domain"/>
    <property type="match status" value="1"/>
</dbReference>
<feature type="region of interest" description="Disordered" evidence="3">
    <location>
        <begin position="708"/>
        <end position="753"/>
    </location>
</feature>
<dbReference type="SMART" id="SM01043">
    <property type="entry name" value="BTAD"/>
    <property type="match status" value="1"/>
</dbReference>
<evidence type="ECO:0000259" key="4">
    <source>
        <dbReference type="SMART" id="SM01043"/>
    </source>
</evidence>
<comment type="caution">
    <text evidence="5">The sequence shown here is derived from an EMBL/GenBank/DDBJ whole genome shotgun (WGS) entry which is preliminary data.</text>
</comment>
<dbReference type="SUPFAM" id="SSF52540">
    <property type="entry name" value="P-loop containing nucleoside triphosphate hydrolases"/>
    <property type="match status" value="1"/>
</dbReference>
<feature type="region of interest" description="Disordered" evidence="3">
    <location>
        <begin position="1078"/>
        <end position="1110"/>
    </location>
</feature>
<dbReference type="InterPro" id="IPR027417">
    <property type="entry name" value="P-loop_NTPase"/>
</dbReference>
<dbReference type="InterPro" id="IPR005158">
    <property type="entry name" value="BTAD"/>
</dbReference>
<dbReference type="SUPFAM" id="SSF46894">
    <property type="entry name" value="C-terminal effector domain of the bipartite response regulators"/>
    <property type="match status" value="1"/>
</dbReference>
<sequence length="1110" mass="117739">MSVVQYDDVLYESLEIRVLGPLRVRRANGTVVQPAEWLTSQTADLLRLLAVRVNEPVAVDVLTEALWPKVDEARGRASLRNAASRLRKVLGEDCVQRSLGGLVLTGAWVDAHAFRTLAHQARREMMAGASAQVVTTTREAEAVYLGEFRAQNETADWSVRERDALAATYRTMVADAAEAAAALGWWHDAIAFAERTLHAEPVSERAFRVLMRAQRGMGETALALKTYDRCRRVLAEDVGADPSPATRKLYLELLADEPVAPPVPPFSGRTHESEWIGELLETVAATGAPAMVCLTGEPRSGKTRLVEHAVSAGGVPLTTVTCTPTDDPWPAVRAAAERATGAGPAGDARPRAGGGAVAVLVDDAHVLPREAVDALAERLATLTGPVCVFVAGRPALADGRATTLVRRWGGPASRLTLPPLESEEVAELCAALLRGEVSEQLVQDVLAQTGGAAGAVVALVREWAAAGRIAATSSGLVVLQPQVPGETDATVRQLLTEAVDHLPPNALDLLQLVAVVGRPVTVELLLPLTSGLGLAAGANDFQWLRTTLDHLTDLALLKSTQAGLVPRDALFNDLVQTWLRPSARRQLHRRVAEQAYITAAERVEHWTRAGEPQLARAAAMDAAADAVEDHQHERARLHLRRLCRTSEESNATPADRAELYERWGDAAALLGRTHEARAAYAAGASTARAHGLPDRARLELKSRQVVEGTIAPAPTREPDAPPAGGTATPPVDRRPPDVGAPSATPAVAPAWPYAGAPTDVDHLTVRSQQAIREADAQGDPDLRASARTRYIWDVGIPQRKFRAVRRVSKQALGLATDPDVRADALAGGWIAGAVVGDAAAAEVGLGRSAGGRGAAAGSGALLAVRALVAHDLGRREARSLLTAAAEQGLLADPLRYQWLAIRVATERYDFGAAMQADAAPTPANASPLVRALRACASAALAMELGRPDEARPWLTQVIEDSRRTGVTLLVPEAAARLAVLEAHTDAPSARRRFDQFEEAVEGQTAFPRESVLKLVARAAMRSADGRHADAAASVAGAADVAERAGLVHLAALAHRHRAFHLTAAGSVHEARLAAAAEARWRNVGSPKGRRRAAEPPAEDPEPAGARRGGR</sequence>